<reference evidence="2" key="2">
    <citation type="submission" date="2015-01" db="EMBL/GenBank/DDBJ databases">
        <title>Evolutionary Origins and Diversification of the Mycorrhizal Mutualists.</title>
        <authorList>
            <consortium name="DOE Joint Genome Institute"/>
            <consortium name="Mycorrhizal Genomics Consortium"/>
            <person name="Kohler A."/>
            <person name="Kuo A."/>
            <person name="Nagy L.G."/>
            <person name="Floudas D."/>
            <person name="Copeland A."/>
            <person name="Barry K.W."/>
            <person name="Cichocki N."/>
            <person name="Veneault-Fourrey C."/>
            <person name="LaButti K."/>
            <person name="Lindquist E.A."/>
            <person name="Lipzen A."/>
            <person name="Lundell T."/>
            <person name="Morin E."/>
            <person name="Murat C."/>
            <person name="Riley R."/>
            <person name="Ohm R."/>
            <person name="Sun H."/>
            <person name="Tunlid A."/>
            <person name="Henrissat B."/>
            <person name="Grigoriev I.V."/>
            <person name="Hibbett D.S."/>
            <person name="Martin F."/>
        </authorList>
    </citation>
    <scope>NUCLEOTIDE SEQUENCE [LARGE SCALE GENOMIC DNA]</scope>
    <source>
        <strain evidence="2">Foug A</strain>
    </source>
</reference>
<dbReference type="HOGENOM" id="CLU_2905459_0_0_1"/>
<evidence type="ECO:0000313" key="2">
    <source>
        <dbReference type="Proteomes" id="UP000053989"/>
    </source>
</evidence>
<dbReference type="EMBL" id="KN822014">
    <property type="protein sequence ID" value="KIM67146.1"/>
    <property type="molecule type" value="Genomic_DNA"/>
</dbReference>
<evidence type="ECO:0000313" key="1">
    <source>
        <dbReference type="EMBL" id="KIM67146.1"/>
    </source>
</evidence>
<gene>
    <name evidence="1" type="ORF">SCLCIDRAFT_1210631</name>
</gene>
<reference evidence="1 2" key="1">
    <citation type="submission" date="2014-04" db="EMBL/GenBank/DDBJ databases">
        <authorList>
            <consortium name="DOE Joint Genome Institute"/>
            <person name="Kuo A."/>
            <person name="Kohler A."/>
            <person name="Nagy L.G."/>
            <person name="Floudas D."/>
            <person name="Copeland A."/>
            <person name="Barry K.W."/>
            <person name="Cichocki N."/>
            <person name="Veneault-Fourrey C."/>
            <person name="LaButti K."/>
            <person name="Lindquist E.A."/>
            <person name="Lipzen A."/>
            <person name="Lundell T."/>
            <person name="Morin E."/>
            <person name="Murat C."/>
            <person name="Sun H."/>
            <person name="Tunlid A."/>
            <person name="Henrissat B."/>
            <person name="Grigoriev I.V."/>
            <person name="Hibbett D.S."/>
            <person name="Martin F."/>
            <person name="Nordberg H.P."/>
            <person name="Cantor M.N."/>
            <person name="Hua S.X."/>
        </authorList>
    </citation>
    <scope>NUCLEOTIDE SEQUENCE [LARGE SCALE GENOMIC DNA]</scope>
    <source>
        <strain evidence="1 2">Foug A</strain>
    </source>
</reference>
<sequence length="62" mass="7391">MDDNRRSDYVTVGWRRRRNISKSWSVIMQKARRNTHTKTATTADTFQTRTCYERALGNIIKK</sequence>
<dbReference type="InParanoid" id="A0A0C3EGV4"/>
<name>A0A0C3EGV4_9AGAM</name>
<protein>
    <submittedName>
        <fullName evidence="1">Uncharacterized protein</fullName>
    </submittedName>
</protein>
<dbReference type="AlphaFoldDB" id="A0A0C3EGV4"/>
<dbReference type="Proteomes" id="UP000053989">
    <property type="component" value="Unassembled WGS sequence"/>
</dbReference>
<keyword evidence="2" id="KW-1185">Reference proteome</keyword>
<proteinExistence type="predicted"/>
<accession>A0A0C3EGV4</accession>
<organism evidence="1 2">
    <name type="scientific">Scleroderma citrinum Foug A</name>
    <dbReference type="NCBI Taxonomy" id="1036808"/>
    <lineage>
        <taxon>Eukaryota</taxon>
        <taxon>Fungi</taxon>
        <taxon>Dikarya</taxon>
        <taxon>Basidiomycota</taxon>
        <taxon>Agaricomycotina</taxon>
        <taxon>Agaricomycetes</taxon>
        <taxon>Agaricomycetidae</taxon>
        <taxon>Boletales</taxon>
        <taxon>Sclerodermatineae</taxon>
        <taxon>Sclerodermataceae</taxon>
        <taxon>Scleroderma</taxon>
    </lineage>
</organism>